<reference evidence="1" key="2">
    <citation type="submission" date="2023-01" db="EMBL/GenBank/DDBJ databases">
        <authorList>
            <person name="Petersen C."/>
        </authorList>
    </citation>
    <scope>NUCLEOTIDE SEQUENCE</scope>
    <source>
        <strain evidence="1">IBT 17514</strain>
    </source>
</reference>
<gene>
    <name evidence="1" type="ORF">N7493_000404</name>
</gene>
<dbReference type="AlphaFoldDB" id="A0AAD6N0Y3"/>
<organism evidence="1 2">
    <name type="scientific">Penicillium malachiteum</name>
    <dbReference type="NCBI Taxonomy" id="1324776"/>
    <lineage>
        <taxon>Eukaryota</taxon>
        <taxon>Fungi</taxon>
        <taxon>Dikarya</taxon>
        <taxon>Ascomycota</taxon>
        <taxon>Pezizomycotina</taxon>
        <taxon>Eurotiomycetes</taxon>
        <taxon>Eurotiomycetidae</taxon>
        <taxon>Eurotiales</taxon>
        <taxon>Aspergillaceae</taxon>
        <taxon>Penicillium</taxon>
    </lineage>
</organism>
<dbReference type="Proteomes" id="UP001215712">
    <property type="component" value="Unassembled WGS sequence"/>
</dbReference>
<evidence type="ECO:0000313" key="2">
    <source>
        <dbReference type="Proteomes" id="UP001215712"/>
    </source>
</evidence>
<proteinExistence type="predicted"/>
<protein>
    <submittedName>
        <fullName evidence="1">Uncharacterized protein</fullName>
    </submittedName>
</protein>
<comment type="caution">
    <text evidence="1">The sequence shown here is derived from an EMBL/GenBank/DDBJ whole genome shotgun (WGS) entry which is preliminary data.</text>
</comment>
<sequence length="76" mass="8527">MLPEPAERREKERKEVHDREAIIYPEFRLGHFPEKPKKRLSAALQAEMGQIQAVPLSALPAVGTVTPQAMGDHPMV</sequence>
<evidence type="ECO:0000313" key="1">
    <source>
        <dbReference type="EMBL" id="KAJ5740532.1"/>
    </source>
</evidence>
<name>A0AAD6N0Y3_9EURO</name>
<reference evidence="1" key="1">
    <citation type="journal article" date="2023" name="IMA Fungus">
        <title>Comparative genomic study of the Penicillium genus elucidates a diverse pangenome and 15 lateral gene transfer events.</title>
        <authorList>
            <person name="Petersen C."/>
            <person name="Sorensen T."/>
            <person name="Nielsen M.R."/>
            <person name="Sondergaard T.E."/>
            <person name="Sorensen J.L."/>
            <person name="Fitzpatrick D.A."/>
            <person name="Frisvad J.C."/>
            <person name="Nielsen K.L."/>
        </authorList>
    </citation>
    <scope>NUCLEOTIDE SEQUENCE</scope>
    <source>
        <strain evidence="1">IBT 17514</strain>
    </source>
</reference>
<keyword evidence="2" id="KW-1185">Reference proteome</keyword>
<accession>A0AAD6N0Y3</accession>
<dbReference type="EMBL" id="JAQJAN010000001">
    <property type="protein sequence ID" value="KAJ5740532.1"/>
    <property type="molecule type" value="Genomic_DNA"/>
</dbReference>